<dbReference type="PROSITE" id="PS50112">
    <property type="entry name" value="PAS"/>
    <property type="match status" value="1"/>
</dbReference>
<dbReference type="InterPro" id="IPR003594">
    <property type="entry name" value="HATPase_dom"/>
</dbReference>
<evidence type="ECO:0000256" key="6">
    <source>
        <dbReference type="ARBA" id="ARBA00023012"/>
    </source>
</evidence>
<dbReference type="Pfam" id="PF00512">
    <property type="entry name" value="HisKA"/>
    <property type="match status" value="1"/>
</dbReference>
<dbReference type="Gene3D" id="1.10.287.130">
    <property type="match status" value="1"/>
</dbReference>
<keyword evidence="5" id="KW-0418">Kinase</keyword>
<dbReference type="EC" id="2.7.13.3" evidence="2"/>
<dbReference type="PROSITE" id="PS50113">
    <property type="entry name" value="PAC"/>
    <property type="match status" value="1"/>
</dbReference>
<evidence type="ECO:0000259" key="9">
    <source>
        <dbReference type="PROSITE" id="PS50112"/>
    </source>
</evidence>
<dbReference type="Gene3D" id="3.30.450.20">
    <property type="entry name" value="PAS domain"/>
    <property type="match status" value="1"/>
</dbReference>
<evidence type="ECO:0000256" key="2">
    <source>
        <dbReference type="ARBA" id="ARBA00012438"/>
    </source>
</evidence>
<dbReference type="InterPro" id="IPR000014">
    <property type="entry name" value="PAS"/>
</dbReference>
<gene>
    <name evidence="11" type="ORF">GWC95_09690</name>
</gene>
<feature type="domain" description="Histidine kinase" evidence="8">
    <location>
        <begin position="194"/>
        <end position="412"/>
    </location>
</feature>
<dbReference type="NCBIfam" id="TIGR00229">
    <property type="entry name" value="sensory_box"/>
    <property type="match status" value="1"/>
</dbReference>
<dbReference type="InterPro" id="IPR003661">
    <property type="entry name" value="HisK_dim/P_dom"/>
</dbReference>
<dbReference type="SUPFAM" id="SSF55785">
    <property type="entry name" value="PYP-like sensor domain (PAS domain)"/>
    <property type="match status" value="1"/>
</dbReference>
<evidence type="ECO:0000313" key="11">
    <source>
        <dbReference type="EMBL" id="NCI50195.1"/>
    </source>
</evidence>
<evidence type="ECO:0000259" key="8">
    <source>
        <dbReference type="PROSITE" id="PS50109"/>
    </source>
</evidence>
<dbReference type="Gene3D" id="3.30.565.10">
    <property type="entry name" value="Histidine kinase-like ATPase, C-terminal domain"/>
    <property type="match status" value="1"/>
</dbReference>
<dbReference type="PRINTS" id="PR00344">
    <property type="entry name" value="BCTRLSENSOR"/>
</dbReference>
<dbReference type="PANTHER" id="PTHR43711:SF26">
    <property type="entry name" value="SENSOR HISTIDINE KINASE RCSC"/>
    <property type="match status" value="1"/>
</dbReference>
<dbReference type="SUPFAM" id="SSF55874">
    <property type="entry name" value="ATPase domain of HSP90 chaperone/DNA topoisomerase II/histidine kinase"/>
    <property type="match status" value="1"/>
</dbReference>
<evidence type="ECO:0000259" key="10">
    <source>
        <dbReference type="PROSITE" id="PS50113"/>
    </source>
</evidence>
<comment type="caution">
    <text evidence="11">The sequence shown here is derived from an EMBL/GenBank/DDBJ whole genome shotgun (WGS) entry which is preliminary data.</text>
</comment>
<dbReference type="CDD" id="cd00130">
    <property type="entry name" value="PAS"/>
    <property type="match status" value="1"/>
</dbReference>
<feature type="coiled-coil region" evidence="7">
    <location>
        <begin position="121"/>
        <end position="184"/>
    </location>
</feature>
<dbReference type="PROSITE" id="PS50109">
    <property type="entry name" value="HIS_KIN"/>
    <property type="match status" value="1"/>
</dbReference>
<dbReference type="InterPro" id="IPR050736">
    <property type="entry name" value="Sensor_HK_Regulatory"/>
</dbReference>
<evidence type="ECO:0000256" key="1">
    <source>
        <dbReference type="ARBA" id="ARBA00000085"/>
    </source>
</evidence>
<dbReference type="EMBL" id="JAACJS010000012">
    <property type="protein sequence ID" value="NCI50195.1"/>
    <property type="molecule type" value="Genomic_DNA"/>
</dbReference>
<dbReference type="Pfam" id="PF13426">
    <property type="entry name" value="PAS_9"/>
    <property type="match status" value="1"/>
</dbReference>
<dbReference type="InterPro" id="IPR005467">
    <property type="entry name" value="His_kinase_dom"/>
</dbReference>
<proteinExistence type="predicted"/>
<dbReference type="SUPFAM" id="SSF47384">
    <property type="entry name" value="Homodimeric domain of signal transducing histidine kinase"/>
    <property type="match status" value="1"/>
</dbReference>
<keyword evidence="12" id="KW-1185">Reference proteome</keyword>
<comment type="catalytic activity">
    <reaction evidence="1">
        <text>ATP + protein L-histidine = ADP + protein N-phospho-L-histidine.</text>
        <dbReference type="EC" id="2.7.13.3"/>
    </reaction>
</comment>
<organism evidence="11 12">
    <name type="scientific">Sediminibacterium roseum</name>
    <dbReference type="NCBI Taxonomy" id="1978412"/>
    <lineage>
        <taxon>Bacteria</taxon>
        <taxon>Pseudomonadati</taxon>
        <taxon>Bacteroidota</taxon>
        <taxon>Chitinophagia</taxon>
        <taxon>Chitinophagales</taxon>
        <taxon>Chitinophagaceae</taxon>
        <taxon>Sediminibacterium</taxon>
    </lineage>
</organism>
<dbReference type="InterPro" id="IPR004358">
    <property type="entry name" value="Sig_transdc_His_kin-like_C"/>
</dbReference>
<accession>A0ABW9ZYX2</accession>
<dbReference type="CDD" id="cd00082">
    <property type="entry name" value="HisKA"/>
    <property type="match status" value="1"/>
</dbReference>
<keyword evidence="4" id="KW-0808">Transferase</keyword>
<name>A0ABW9ZYX2_9BACT</name>
<dbReference type="PANTHER" id="PTHR43711">
    <property type="entry name" value="TWO-COMPONENT HISTIDINE KINASE"/>
    <property type="match status" value="1"/>
</dbReference>
<dbReference type="SMART" id="SM00387">
    <property type="entry name" value="HATPase_c"/>
    <property type="match status" value="1"/>
</dbReference>
<evidence type="ECO:0000256" key="5">
    <source>
        <dbReference type="ARBA" id="ARBA00022777"/>
    </source>
</evidence>
<evidence type="ECO:0000256" key="7">
    <source>
        <dbReference type="SAM" id="Coils"/>
    </source>
</evidence>
<dbReference type="InterPro" id="IPR036890">
    <property type="entry name" value="HATPase_C_sf"/>
</dbReference>
<keyword evidence="6" id="KW-0902">Two-component regulatory system</keyword>
<keyword evidence="3" id="KW-0597">Phosphoprotein</keyword>
<dbReference type="SMART" id="SM00388">
    <property type="entry name" value="HisKA"/>
    <property type="match status" value="1"/>
</dbReference>
<dbReference type="CDD" id="cd00075">
    <property type="entry name" value="HATPase"/>
    <property type="match status" value="1"/>
</dbReference>
<keyword evidence="7" id="KW-0175">Coiled coil</keyword>
<evidence type="ECO:0000256" key="4">
    <source>
        <dbReference type="ARBA" id="ARBA00022679"/>
    </source>
</evidence>
<dbReference type="Pfam" id="PF02518">
    <property type="entry name" value="HATPase_c"/>
    <property type="match status" value="1"/>
</dbReference>
<reference evidence="11 12" key="1">
    <citation type="submission" date="2020-01" db="EMBL/GenBank/DDBJ databases">
        <title>Genome analysis.</title>
        <authorList>
            <person name="Wu S."/>
            <person name="Wang G."/>
        </authorList>
    </citation>
    <scope>NUCLEOTIDE SEQUENCE [LARGE SCALE GENOMIC DNA]</scope>
    <source>
        <strain evidence="11 12">SYL130</strain>
    </source>
</reference>
<dbReference type="InterPro" id="IPR036097">
    <property type="entry name" value="HisK_dim/P_sf"/>
</dbReference>
<protein>
    <recommendedName>
        <fullName evidence="2">histidine kinase</fullName>
        <ecNumber evidence="2">2.7.13.3</ecNumber>
    </recommendedName>
</protein>
<evidence type="ECO:0000313" key="12">
    <source>
        <dbReference type="Proteomes" id="UP000753802"/>
    </source>
</evidence>
<sequence length="417" mass="47191">MKHLQQFEALFNHATIGIILCNKDAEIINFNAQAETQFGYKKEELVGKKIEVLLPQKYRGSHVQDRNRFYAHPENKVMGHGRDLHGQKKDGAEFPVEVSLSHYRDEDNIYAIAFVIDITVRKNNEIAVNRHREELQEITRQVTLLNSDLEQKVENRTKMLRETLAELEKSKKEVTEALEKEKELGDLKSGFVTMASHEFRTPLSTILSSAFLLSKYNGPDDEDKREKHINRIKDAVNDMKSILEDFLSLGKLEDGLVKAKTADFSAAEYREELQHTIEGMMQIAKQGQRIAFSHEGESDIRVDISLLKNIIINLCSNAIKFSPANGNIEVRSLNNGPMLTVSVKDNGIGISEEDQQHLFERFFRAKNAVNIQGTGLGLHIISKYAELLNASISLRSELGNGTEFTISIPQNEKDLTG</sequence>
<feature type="domain" description="PAS" evidence="9">
    <location>
        <begin position="3"/>
        <end position="56"/>
    </location>
</feature>
<feature type="domain" description="PAC" evidence="10">
    <location>
        <begin position="80"/>
        <end position="130"/>
    </location>
</feature>
<dbReference type="Proteomes" id="UP000753802">
    <property type="component" value="Unassembled WGS sequence"/>
</dbReference>
<evidence type="ECO:0000256" key="3">
    <source>
        <dbReference type="ARBA" id="ARBA00022553"/>
    </source>
</evidence>
<dbReference type="InterPro" id="IPR000700">
    <property type="entry name" value="PAS-assoc_C"/>
</dbReference>
<dbReference type="RefSeq" id="WP_161818502.1">
    <property type="nucleotide sequence ID" value="NZ_JAACJS010000012.1"/>
</dbReference>
<dbReference type="SMART" id="SM00091">
    <property type="entry name" value="PAS"/>
    <property type="match status" value="1"/>
</dbReference>
<dbReference type="InterPro" id="IPR035965">
    <property type="entry name" value="PAS-like_dom_sf"/>
</dbReference>